<dbReference type="Proteomes" id="UP000813444">
    <property type="component" value="Unassembled WGS sequence"/>
</dbReference>
<name>A0A8K0SE33_9HYPO</name>
<evidence type="ECO:0000313" key="1">
    <source>
        <dbReference type="EMBL" id="KAH7309546.1"/>
    </source>
</evidence>
<dbReference type="AlphaFoldDB" id="A0A8K0SE33"/>
<accession>A0A8K0SE33</accession>
<dbReference type="EMBL" id="JAGPNK010000013">
    <property type="protein sequence ID" value="KAH7309546.1"/>
    <property type="molecule type" value="Genomic_DNA"/>
</dbReference>
<reference evidence="1" key="1">
    <citation type="journal article" date="2021" name="Nat. Commun.">
        <title>Genetic determinants of endophytism in the Arabidopsis root mycobiome.</title>
        <authorList>
            <person name="Mesny F."/>
            <person name="Miyauchi S."/>
            <person name="Thiergart T."/>
            <person name="Pickel B."/>
            <person name="Atanasova L."/>
            <person name="Karlsson M."/>
            <person name="Huettel B."/>
            <person name="Barry K.W."/>
            <person name="Haridas S."/>
            <person name="Chen C."/>
            <person name="Bauer D."/>
            <person name="Andreopoulos W."/>
            <person name="Pangilinan J."/>
            <person name="LaButti K."/>
            <person name="Riley R."/>
            <person name="Lipzen A."/>
            <person name="Clum A."/>
            <person name="Drula E."/>
            <person name="Henrissat B."/>
            <person name="Kohler A."/>
            <person name="Grigoriev I.V."/>
            <person name="Martin F.M."/>
            <person name="Hacquard S."/>
        </authorList>
    </citation>
    <scope>NUCLEOTIDE SEQUENCE</scope>
    <source>
        <strain evidence="1">MPI-CAGE-CH-0235</strain>
    </source>
</reference>
<organism evidence="1 2">
    <name type="scientific">Stachybotrys elegans</name>
    <dbReference type="NCBI Taxonomy" id="80388"/>
    <lineage>
        <taxon>Eukaryota</taxon>
        <taxon>Fungi</taxon>
        <taxon>Dikarya</taxon>
        <taxon>Ascomycota</taxon>
        <taxon>Pezizomycotina</taxon>
        <taxon>Sordariomycetes</taxon>
        <taxon>Hypocreomycetidae</taxon>
        <taxon>Hypocreales</taxon>
        <taxon>Stachybotryaceae</taxon>
        <taxon>Stachybotrys</taxon>
    </lineage>
</organism>
<comment type="caution">
    <text evidence="1">The sequence shown here is derived from an EMBL/GenBank/DDBJ whole genome shotgun (WGS) entry which is preliminary data.</text>
</comment>
<evidence type="ECO:0000313" key="2">
    <source>
        <dbReference type="Proteomes" id="UP000813444"/>
    </source>
</evidence>
<sequence>MSCRNSRGEAEKMVRVLYLSGCSRSNTIVTSCIPRMSSSWRPDNPYSRTSSIERPHHWEISLIWSLNLFFSPDVTASNDASSSACCSKSFKLLKKIFRSSETEANDLNCISAQKDRLGAGGVKCLKQQIAAVHAPLWLEGAIVSPLADMRAFRSCDFPTPVSPTTPTKCLMFFFSSRTDLYRELQSLMLNSTGSKPALSRCWWIGLRTSRPSLRKSSLASTAWASAIS</sequence>
<protein>
    <submittedName>
        <fullName evidence="1">Uncharacterized protein</fullName>
    </submittedName>
</protein>
<keyword evidence="2" id="KW-1185">Reference proteome</keyword>
<proteinExistence type="predicted"/>
<gene>
    <name evidence="1" type="ORF">B0I35DRAFT_440209</name>
</gene>